<dbReference type="Proteomes" id="UP000823897">
    <property type="component" value="Unassembled WGS sequence"/>
</dbReference>
<evidence type="ECO:0000313" key="2">
    <source>
        <dbReference type="EMBL" id="HJD33356.1"/>
    </source>
</evidence>
<evidence type="ECO:0000256" key="1">
    <source>
        <dbReference type="SAM" id="SignalP"/>
    </source>
</evidence>
<gene>
    <name evidence="2" type="ORF">H9911_02290</name>
</gene>
<sequence length="171" mass="18022">MKKKTVFAMALAVTMIMGTTVFAAEVNNGSHQVTATYVEGSSSDTIYSVDVSWGSMEFTYTSPAQGTWDPETHEYLGAEDAGRWTYAEDANKITVTNHSNAGVEAGLTYMAAGGYENIEGTFDEATLILPTAVGTEADAAPSDSALLEISGELPKSEDSVTVGTVTVTLNK</sequence>
<feature type="chain" id="PRO_5039095162" evidence="1">
    <location>
        <begin position="24"/>
        <end position="171"/>
    </location>
</feature>
<evidence type="ECO:0000313" key="3">
    <source>
        <dbReference type="Proteomes" id="UP000823897"/>
    </source>
</evidence>
<dbReference type="EMBL" id="DWUV01000048">
    <property type="protein sequence ID" value="HJD33356.1"/>
    <property type="molecule type" value="Genomic_DNA"/>
</dbReference>
<reference evidence="2" key="2">
    <citation type="submission" date="2021-04" db="EMBL/GenBank/DDBJ databases">
        <authorList>
            <person name="Gilroy R."/>
        </authorList>
    </citation>
    <scope>NUCLEOTIDE SEQUENCE</scope>
    <source>
        <strain evidence="2">ChiGjej3B3-11674</strain>
    </source>
</reference>
<keyword evidence="1" id="KW-0732">Signal</keyword>
<comment type="caution">
    <text evidence="2">The sequence shown here is derived from an EMBL/GenBank/DDBJ whole genome shotgun (WGS) entry which is preliminary data.</text>
</comment>
<feature type="signal peptide" evidence="1">
    <location>
        <begin position="1"/>
        <end position="23"/>
    </location>
</feature>
<reference evidence="2" key="1">
    <citation type="journal article" date="2021" name="PeerJ">
        <title>Extensive microbial diversity within the chicken gut microbiome revealed by metagenomics and culture.</title>
        <authorList>
            <person name="Gilroy R."/>
            <person name="Ravi A."/>
            <person name="Getino M."/>
            <person name="Pursley I."/>
            <person name="Horton D.L."/>
            <person name="Alikhan N.F."/>
            <person name="Baker D."/>
            <person name="Gharbi K."/>
            <person name="Hall N."/>
            <person name="Watson M."/>
            <person name="Adriaenssens E.M."/>
            <person name="Foster-Nyarko E."/>
            <person name="Jarju S."/>
            <person name="Secka A."/>
            <person name="Antonio M."/>
            <person name="Oren A."/>
            <person name="Chaudhuri R.R."/>
            <person name="La Ragione R."/>
            <person name="Hildebrand F."/>
            <person name="Pallen M.J."/>
        </authorList>
    </citation>
    <scope>NUCLEOTIDE SEQUENCE</scope>
    <source>
        <strain evidence="2">ChiGjej3B3-11674</strain>
    </source>
</reference>
<name>A0A9D2U0F1_9FIRM</name>
<dbReference type="AlphaFoldDB" id="A0A9D2U0F1"/>
<proteinExistence type="predicted"/>
<accession>A0A9D2U0F1</accession>
<organism evidence="2 3">
    <name type="scientific">Candidatus Mediterraneibacter tabaqchaliae</name>
    <dbReference type="NCBI Taxonomy" id="2838689"/>
    <lineage>
        <taxon>Bacteria</taxon>
        <taxon>Bacillati</taxon>
        <taxon>Bacillota</taxon>
        <taxon>Clostridia</taxon>
        <taxon>Lachnospirales</taxon>
        <taxon>Lachnospiraceae</taxon>
        <taxon>Mediterraneibacter</taxon>
    </lineage>
</organism>
<protein>
    <submittedName>
        <fullName evidence="2">Uncharacterized protein</fullName>
    </submittedName>
</protein>